<dbReference type="EMBL" id="UINC01132633">
    <property type="protein sequence ID" value="SVD15068.1"/>
    <property type="molecule type" value="Genomic_DNA"/>
</dbReference>
<protein>
    <submittedName>
        <fullName evidence="1">Uncharacterized protein</fullName>
    </submittedName>
</protein>
<accession>A0A382T0Y4</accession>
<sequence length="22" mass="2474">AELDNFIDPESKCPVIAPHQSY</sequence>
<feature type="non-terminal residue" evidence="1">
    <location>
        <position position="1"/>
    </location>
</feature>
<reference evidence="1" key="1">
    <citation type="submission" date="2018-05" db="EMBL/GenBank/DDBJ databases">
        <authorList>
            <person name="Lanie J.A."/>
            <person name="Ng W.-L."/>
            <person name="Kazmierczak K.M."/>
            <person name="Andrzejewski T.M."/>
            <person name="Davidsen T.M."/>
            <person name="Wayne K.J."/>
            <person name="Tettelin H."/>
            <person name="Glass J.I."/>
            <person name="Rusch D."/>
            <person name="Podicherti R."/>
            <person name="Tsui H.-C.T."/>
            <person name="Winkler M.E."/>
        </authorList>
    </citation>
    <scope>NUCLEOTIDE SEQUENCE</scope>
</reference>
<evidence type="ECO:0000313" key="1">
    <source>
        <dbReference type="EMBL" id="SVD15068.1"/>
    </source>
</evidence>
<name>A0A382T0Y4_9ZZZZ</name>
<dbReference type="AlphaFoldDB" id="A0A382T0Y4"/>
<organism evidence="1">
    <name type="scientific">marine metagenome</name>
    <dbReference type="NCBI Taxonomy" id="408172"/>
    <lineage>
        <taxon>unclassified sequences</taxon>
        <taxon>metagenomes</taxon>
        <taxon>ecological metagenomes</taxon>
    </lineage>
</organism>
<proteinExistence type="predicted"/>
<gene>
    <name evidence="1" type="ORF">METZ01_LOCUS367922</name>
</gene>